<feature type="non-terminal residue" evidence="1">
    <location>
        <position position="1"/>
    </location>
</feature>
<dbReference type="EMBL" id="HACA01025530">
    <property type="protein sequence ID" value="CDW42891.1"/>
    <property type="molecule type" value="Transcribed_RNA"/>
</dbReference>
<name>A0A0K2UYW0_LEPSM</name>
<sequence length="54" mass="6349">TKILRKKKEAHYLYESRIIFHLFSNHNRDSVVINKSGVSLKCQGYIIIRIDCIS</sequence>
<accession>A0A0K2UYW0</accession>
<proteinExistence type="predicted"/>
<reference evidence="1" key="1">
    <citation type="submission" date="2014-05" db="EMBL/GenBank/DDBJ databases">
        <authorList>
            <person name="Chronopoulou M."/>
        </authorList>
    </citation>
    <scope>NUCLEOTIDE SEQUENCE</scope>
    <source>
        <tissue evidence="1">Whole organism</tissue>
    </source>
</reference>
<evidence type="ECO:0000313" key="1">
    <source>
        <dbReference type="EMBL" id="CDW42891.1"/>
    </source>
</evidence>
<protein>
    <submittedName>
        <fullName evidence="1">Uncharacterized protein</fullName>
    </submittedName>
</protein>
<organism evidence="1">
    <name type="scientific">Lepeophtheirus salmonis</name>
    <name type="common">Salmon louse</name>
    <name type="synonym">Caligus salmonis</name>
    <dbReference type="NCBI Taxonomy" id="72036"/>
    <lineage>
        <taxon>Eukaryota</taxon>
        <taxon>Metazoa</taxon>
        <taxon>Ecdysozoa</taxon>
        <taxon>Arthropoda</taxon>
        <taxon>Crustacea</taxon>
        <taxon>Multicrustacea</taxon>
        <taxon>Hexanauplia</taxon>
        <taxon>Copepoda</taxon>
        <taxon>Siphonostomatoida</taxon>
        <taxon>Caligidae</taxon>
        <taxon>Lepeophtheirus</taxon>
    </lineage>
</organism>
<dbReference type="AlphaFoldDB" id="A0A0K2UYW0"/>